<comment type="caution">
    <text evidence="2">The sequence shown here is derived from an EMBL/GenBank/DDBJ whole genome shotgun (WGS) entry which is preliminary data.</text>
</comment>
<feature type="region of interest" description="Disordered" evidence="1">
    <location>
        <begin position="179"/>
        <end position="200"/>
    </location>
</feature>
<dbReference type="PANTHER" id="PTHR14614:SF97">
    <property type="entry name" value="S-ADENOSYL-L-METHIONINE-DEPENDENT METHYLTRANSFERASES SUPERFAMILY PROTEIN"/>
    <property type="match status" value="1"/>
</dbReference>
<sequence>MLAWLVEEVASPYGTVTTLHWAVPDAAADGEDDDGSLNSTALQVELESAEDQLGAVLWNSNPAALHYLHTHVFQLPPLKGRGASTPVSATSSSHSPLAGMNIVELGAGVGCLGVALAMAGARVAVTDVKELLPLMAHNVKLNETRVRTRSHGVGYCAALQWKWGPTATTSVHKQLQKEMKGSPKSSHDSNIIGGSAKNSGSSAEDVAAVERVMSAMVESLKKPSDSLVACSNALQPTASRTAASSTPPYHYVIMCDALYGNPKDWPALLYTLTELLSTNPDGCEVVNFCEQRVEDVEGAFLQMLDEENKRVYVPASQKDTAEDPLWAAVKDSARNYAVAASAAMENSASSRGTSSSSAAAVELHRARDEAASALLNYVLVQRRGTHHWTYKTEVVAEAQSELNMTIRATRIRWTPAKADAAADSSAAAPAESRRRPREAERVAEQPHTAALKKAKEGG</sequence>
<reference evidence="2 3" key="1">
    <citation type="submission" date="2015-07" db="EMBL/GenBank/DDBJ databases">
        <title>High-quality genome of monoxenous trypanosomatid Leptomonas pyrrhocoris.</title>
        <authorList>
            <person name="Flegontov P."/>
            <person name="Butenko A."/>
            <person name="Firsov S."/>
            <person name="Vlcek C."/>
            <person name="Logacheva M.D."/>
            <person name="Field M."/>
            <person name="Filatov D."/>
            <person name="Flegontova O."/>
            <person name="Gerasimov E."/>
            <person name="Jackson A.P."/>
            <person name="Kelly S."/>
            <person name="Opperdoes F."/>
            <person name="O'Reilly A."/>
            <person name="Votypka J."/>
            <person name="Yurchenko V."/>
            <person name="Lukes J."/>
        </authorList>
    </citation>
    <scope>NUCLEOTIDE SEQUENCE [LARGE SCALE GENOMIC DNA]</scope>
    <source>
        <strain evidence="2">H10</strain>
    </source>
</reference>
<dbReference type="SUPFAM" id="SSF53335">
    <property type="entry name" value="S-adenosyl-L-methionine-dependent methyltransferases"/>
    <property type="match status" value="1"/>
</dbReference>
<dbReference type="Gene3D" id="3.40.50.150">
    <property type="entry name" value="Vaccinia Virus protein VP39"/>
    <property type="match status" value="1"/>
</dbReference>
<evidence type="ECO:0008006" key="4">
    <source>
        <dbReference type="Google" id="ProtNLM"/>
    </source>
</evidence>
<dbReference type="AlphaFoldDB" id="A0A0M9FUL0"/>
<dbReference type="Proteomes" id="UP000037923">
    <property type="component" value="Unassembled WGS sequence"/>
</dbReference>
<dbReference type="OrthoDB" id="413520at2759"/>
<dbReference type="InterPro" id="IPR029063">
    <property type="entry name" value="SAM-dependent_MTases_sf"/>
</dbReference>
<dbReference type="RefSeq" id="XP_015654625.1">
    <property type="nucleotide sequence ID" value="XM_015806754.1"/>
</dbReference>
<evidence type="ECO:0000313" key="3">
    <source>
        <dbReference type="Proteomes" id="UP000037923"/>
    </source>
</evidence>
<gene>
    <name evidence="2" type="ORF">ABB37_07944</name>
</gene>
<dbReference type="EMBL" id="LGTL01000021">
    <property type="protein sequence ID" value="KPA76185.1"/>
    <property type="molecule type" value="Genomic_DNA"/>
</dbReference>
<accession>A0A0M9FUL0</accession>
<dbReference type="PANTHER" id="PTHR14614">
    <property type="entry name" value="HEPATOCELLULAR CARCINOMA-ASSOCIATED ANTIGEN"/>
    <property type="match status" value="1"/>
</dbReference>
<dbReference type="InterPro" id="IPR019410">
    <property type="entry name" value="Methyltransf_16"/>
</dbReference>
<dbReference type="RefSeq" id="XP_015654624.1">
    <property type="nucleotide sequence ID" value="XM_015806753.1"/>
</dbReference>
<dbReference type="EMBL" id="LGTL01000021">
    <property type="protein sequence ID" value="KPA76186.1"/>
    <property type="molecule type" value="Genomic_DNA"/>
</dbReference>
<dbReference type="VEuPathDB" id="TriTrypDB:LpyrH10_21_0800"/>
<dbReference type="GeneID" id="26908229"/>
<dbReference type="Pfam" id="PF10294">
    <property type="entry name" value="Methyltransf_16"/>
    <property type="match status" value="1"/>
</dbReference>
<organism evidence="2 3">
    <name type="scientific">Leptomonas pyrrhocoris</name>
    <name type="common">Firebug parasite</name>
    <dbReference type="NCBI Taxonomy" id="157538"/>
    <lineage>
        <taxon>Eukaryota</taxon>
        <taxon>Discoba</taxon>
        <taxon>Euglenozoa</taxon>
        <taxon>Kinetoplastea</taxon>
        <taxon>Metakinetoplastina</taxon>
        <taxon>Trypanosomatida</taxon>
        <taxon>Trypanosomatidae</taxon>
        <taxon>Leishmaniinae</taxon>
        <taxon>Leptomonas</taxon>
    </lineage>
</organism>
<evidence type="ECO:0000256" key="1">
    <source>
        <dbReference type="SAM" id="MobiDB-lite"/>
    </source>
</evidence>
<feature type="compositionally biased region" description="Low complexity" evidence="1">
    <location>
        <begin position="415"/>
        <end position="430"/>
    </location>
</feature>
<keyword evidence="3" id="KW-1185">Reference proteome</keyword>
<dbReference type="OMA" id="FCEQRVD"/>
<name>A0A0M9FUL0_LEPPY</name>
<protein>
    <recommendedName>
        <fullName evidence="4">Methyltransferase</fullName>
    </recommendedName>
</protein>
<evidence type="ECO:0000313" key="2">
    <source>
        <dbReference type="EMBL" id="KPA76186.1"/>
    </source>
</evidence>
<proteinExistence type="predicted"/>
<feature type="region of interest" description="Disordered" evidence="1">
    <location>
        <begin position="415"/>
        <end position="458"/>
    </location>
</feature>
<feature type="compositionally biased region" description="Basic and acidic residues" evidence="1">
    <location>
        <begin position="431"/>
        <end position="444"/>
    </location>
</feature>